<reference evidence="2" key="1">
    <citation type="journal article" date="2019" name="Int. J. Syst. Evol. Microbiol.">
        <title>The Global Catalogue of Microorganisms (GCM) 10K type strain sequencing project: providing services to taxonomists for standard genome sequencing and annotation.</title>
        <authorList>
            <consortium name="The Broad Institute Genomics Platform"/>
            <consortium name="The Broad Institute Genome Sequencing Center for Infectious Disease"/>
            <person name="Wu L."/>
            <person name="Ma J."/>
        </authorList>
    </citation>
    <scope>NUCLEOTIDE SEQUENCE [LARGE SCALE GENOMIC DNA]</scope>
    <source>
        <strain evidence="2">JCM 4253</strain>
    </source>
</reference>
<proteinExistence type="predicted"/>
<comment type="caution">
    <text evidence="1">The sequence shown here is derived from an EMBL/GenBank/DDBJ whole genome shotgun (WGS) entry which is preliminary data.</text>
</comment>
<name>A0A919C8Q3_9ACTN</name>
<accession>A0A919C8Q3</accession>
<evidence type="ECO:0000313" key="1">
    <source>
        <dbReference type="EMBL" id="GHG54965.1"/>
    </source>
</evidence>
<organism evidence="1 2">
    <name type="scientific">Streptomyces capoamus</name>
    <dbReference type="NCBI Taxonomy" id="68183"/>
    <lineage>
        <taxon>Bacteria</taxon>
        <taxon>Bacillati</taxon>
        <taxon>Actinomycetota</taxon>
        <taxon>Actinomycetes</taxon>
        <taxon>Kitasatosporales</taxon>
        <taxon>Streptomycetaceae</taxon>
        <taxon>Streptomyces</taxon>
    </lineage>
</organism>
<dbReference type="EMBL" id="BNBF01000011">
    <property type="protein sequence ID" value="GHG54965.1"/>
    <property type="molecule type" value="Genomic_DNA"/>
</dbReference>
<dbReference type="Proteomes" id="UP000619355">
    <property type="component" value="Unassembled WGS sequence"/>
</dbReference>
<evidence type="ECO:0000313" key="2">
    <source>
        <dbReference type="Proteomes" id="UP000619355"/>
    </source>
</evidence>
<protein>
    <submittedName>
        <fullName evidence="1">Uncharacterized protein</fullName>
    </submittedName>
</protein>
<gene>
    <name evidence="1" type="ORF">GCM10018980_40040</name>
</gene>
<keyword evidence="2" id="KW-1185">Reference proteome</keyword>
<sequence>MPKHRRNNRHQGQSPPHAVPAWDAPQAFWCELVVYRPDRPDVFYLLGSRAAASPRLAMRWLHWRALSMLSQLSEISHAPIISWAESLYASELGMSRLAAGEIYAFTWSDTDEYGETLCYQLTSRPMRASPLLGSYRLTEERKQRAASLRQQMTRCAA</sequence>
<dbReference type="AlphaFoldDB" id="A0A919C8Q3"/>